<dbReference type="OrthoDB" id="1706474at2"/>
<dbReference type="SUPFAM" id="SSF46785">
    <property type="entry name" value="Winged helix' DNA-binding domain"/>
    <property type="match status" value="1"/>
</dbReference>
<dbReference type="Gene3D" id="2.60.120.10">
    <property type="entry name" value="Jelly Rolls"/>
    <property type="match status" value="1"/>
</dbReference>
<evidence type="ECO:0000256" key="3">
    <source>
        <dbReference type="ARBA" id="ARBA00023163"/>
    </source>
</evidence>
<feature type="domain" description="Cyclic nucleotide-binding" evidence="4">
    <location>
        <begin position="14"/>
        <end position="116"/>
    </location>
</feature>
<evidence type="ECO:0000256" key="1">
    <source>
        <dbReference type="ARBA" id="ARBA00023015"/>
    </source>
</evidence>
<dbReference type="InterPro" id="IPR012318">
    <property type="entry name" value="HTH_CRP"/>
</dbReference>
<dbReference type="SMART" id="SM00100">
    <property type="entry name" value="cNMP"/>
    <property type="match status" value="1"/>
</dbReference>
<dbReference type="PROSITE" id="PS50042">
    <property type="entry name" value="CNMP_BINDING_3"/>
    <property type="match status" value="1"/>
</dbReference>
<dbReference type="InterPro" id="IPR036390">
    <property type="entry name" value="WH_DNA-bd_sf"/>
</dbReference>
<dbReference type="CDD" id="cd00038">
    <property type="entry name" value="CAP_ED"/>
    <property type="match status" value="1"/>
</dbReference>
<protein>
    <submittedName>
        <fullName evidence="6">Crp/Fnr family transcriptional regulator</fullName>
    </submittedName>
</protein>
<keyword evidence="2" id="KW-0238">DNA-binding</keyword>
<dbReference type="Gene3D" id="1.10.10.10">
    <property type="entry name" value="Winged helix-like DNA-binding domain superfamily/Winged helix DNA-binding domain"/>
    <property type="match status" value="1"/>
</dbReference>
<dbReference type="InterPro" id="IPR000595">
    <property type="entry name" value="cNMP-bd_dom"/>
</dbReference>
<evidence type="ECO:0000256" key="2">
    <source>
        <dbReference type="ARBA" id="ARBA00023125"/>
    </source>
</evidence>
<reference evidence="8" key="1">
    <citation type="submission" date="2014-12" db="EMBL/GenBank/DDBJ databases">
        <title>Genome sequence of Clostridium beijerinckii strain 59B.</title>
        <authorList>
            <person name="Little G.T."/>
            <person name="Minton N.P."/>
        </authorList>
    </citation>
    <scope>NUCLEOTIDE SEQUENCE [LARGE SCALE GENOMIC DNA]</scope>
    <source>
        <strain evidence="8">59B</strain>
    </source>
</reference>
<dbReference type="STRING" id="1520.LF65_00859"/>
<evidence type="ECO:0000313" key="7">
    <source>
        <dbReference type="EMBL" id="MBF7807354.1"/>
    </source>
</evidence>
<dbReference type="InterPro" id="IPR018490">
    <property type="entry name" value="cNMP-bd_dom_sf"/>
</dbReference>
<dbReference type="Pfam" id="PF13545">
    <property type="entry name" value="HTH_Crp_2"/>
    <property type="match status" value="1"/>
</dbReference>
<dbReference type="EMBL" id="JADOEF010000001">
    <property type="protein sequence ID" value="MBF7807354.1"/>
    <property type="molecule type" value="Genomic_DNA"/>
</dbReference>
<dbReference type="Proteomes" id="UP000031866">
    <property type="component" value="Chromosome"/>
</dbReference>
<accession>A0A0B5Q5K8</accession>
<dbReference type="SMART" id="SM00419">
    <property type="entry name" value="HTH_CRP"/>
    <property type="match status" value="1"/>
</dbReference>
<gene>
    <name evidence="7" type="ORF">IS491_01205</name>
    <name evidence="6" type="ORF">LF65_00859</name>
</gene>
<organism evidence="6 8">
    <name type="scientific">Clostridium beijerinckii</name>
    <name type="common">Clostridium MP</name>
    <dbReference type="NCBI Taxonomy" id="1520"/>
    <lineage>
        <taxon>Bacteria</taxon>
        <taxon>Bacillati</taxon>
        <taxon>Bacillota</taxon>
        <taxon>Clostridia</taxon>
        <taxon>Eubacteriales</taxon>
        <taxon>Clostridiaceae</taxon>
        <taxon>Clostridium</taxon>
    </lineage>
</organism>
<evidence type="ECO:0000259" key="4">
    <source>
        <dbReference type="PROSITE" id="PS50042"/>
    </source>
</evidence>
<dbReference type="InterPro" id="IPR014710">
    <property type="entry name" value="RmlC-like_jellyroll"/>
</dbReference>
<dbReference type="KEGG" id="cbei:LF65_00859"/>
<reference evidence="6" key="2">
    <citation type="submission" date="2016-02" db="EMBL/GenBank/DDBJ databases">
        <title>Genome sequence of Clostridium beijerinckii strain 59B.</title>
        <authorList>
            <person name="Little G.T."/>
            <person name="Minton N.P."/>
        </authorList>
    </citation>
    <scope>NUCLEOTIDE SEQUENCE</scope>
    <source>
        <strain evidence="6">NCIMB 14988</strain>
    </source>
</reference>
<dbReference type="AlphaFoldDB" id="A0A0B5Q5K8"/>
<evidence type="ECO:0000313" key="8">
    <source>
        <dbReference type="Proteomes" id="UP000031866"/>
    </source>
</evidence>
<dbReference type="RefSeq" id="WP_011968125.1">
    <property type="nucleotide sequence ID" value="NZ_CP010086.2"/>
</dbReference>
<dbReference type="OMA" id="CEAFENS"/>
<name>A0A0B5Q5K8_CLOBE</name>
<dbReference type="SUPFAM" id="SSF51206">
    <property type="entry name" value="cAMP-binding domain-like"/>
    <property type="match status" value="1"/>
</dbReference>
<evidence type="ECO:0000313" key="6">
    <source>
        <dbReference type="EMBL" id="AJG97484.1"/>
    </source>
</evidence>
<evidence type="ECO:0000259" key="5">
    <source>
        <dbReference type="PROSITE" id="PS51063"/>
    </source>
</evidence>
<dbReference type="GO" id="GO:0003677">
    <property type="term" value="F:DNA binding"/>
    <property type="evidence" value="ECO:0007669"/>
    <property type="project" value="UniProtKB-KW"/>
</dbReference>
<dbReference type="EMBL" id="CP010086">
    <property type="protein sequence ID" value="AJG97484.1"/>
    <property type="molecule type" value="Genomic_DNA"/>
</dbReference>
<keyword evidence="3" id="KW-0804">Transcription</keyword>
<proteinExistence type="predicted"/>
<sequence length="230" mass="26635">MKNISEEQLEELEIFNSVSKSSLSKLKDFGEVKKYQPGNHLFRDKEEVSTLYVVLSGSISLYKLNENGNKRVIFILGRGKMINDVIIQDLPSSINCEIFEESYILSYDKYTFLKIMEDDFILTKNVMFSLAMKVRRLYRQLKNATGVVRMEKKLAAKLWKLSRDYGVKCEDGVTINMNISVTYLADLLGSKRETVSRSLKILLDNKLIKYENKKIKVIDQDKLSKFFKAP</sequence>
<dbReference type="PROSITE" id="PS51063">
    <property type="entry name" value="HTH_CRP_2"/>
    <property type="match status" value="1"/>
</dbReference>
<dbReference type="GO" id="GO:0006355">
    <property type="term" value="P:regulation of DNA-templated transcription"/>
    <property type="evidence" value="ECO:0007669"/>
    <property type="project" value="InterPro"/>
</dbReference>
<feature type="domain" description="HTH crp-type" evidence="5">
    <location>
        <begin position="148"/>
        <end position="221"/>
    </location>
</feature>
<dbReference type="InterPro" id="IPR036388">
    <property type="entry name" value="WH-like_DNA-bd_sf"/>
</dbReference>
<reference evidence="7" key="3">
    <citation type="submission" date="2020-11" db="EMBL/GenBank/DDBJ databases">
        <authorList>
            <person name="Thieme N."/>
            <person name="Liebl W."/>
            <person name="Zverlov V."/>
        </authorList>
    </citation>
    <scope>NUCLEOTIDE SEQUENCE</scope>
    <source>
        <strain evidence="7">NT08</strain>
    </source>
</reference>
<dbReference type="Proteomes" id="UP000631418">
    <property type="component" value="Unassembled WGS sequence"/>
</dbReference>
<keyword evidence="1" id="KW-0805">Transcription regulation</keyword>
<dbReference type="Pfam" id="PF00027">
    <property type="entry name" value="cNMP_binding"/>
    <property type="match status" value="1"/>
</dbReference>